<dbReference type="InterPro" id="IPR039425">
    <property type="entry name" value="RNA_pol_sigma-70-like"/>
</dbReference>
<evidence type="ECO:0000313" key="7">
    <source>
        <dbReference type="EMBL" id="MBB5034133.1"/>
    </source>
</evidence>
<dbReference type="InterPro" id="IPR036388">
    <property type="entry name" value="WH-like_DNA-bd_sf"/>
</dbReference>
<evidence type="ECO:0000256" key="2">
    <source>
        <dbReference type="ARBA" id="ARBA00023015"/>
    </source>
</evidence>
<evidence type="ECO:0000256" key="1">
    <source>
        <dbReference type="ARBA" id="ARBA00010641"/>
    </source>
</evidence>
<dbReference type="InterPro" id="IPR013325">
    <property type="entry name" value="RNA_pol_sigma_r2"/>
</dbReference>
<keyword evidence="2" id="KW-0805">Transcription regulation</keyword>
<dbReference type="SUPFAM" id="SSF88659">
    <property type="entry name" value="Sigma3 and sigma4 domains of RNA polymerase sigma factors"/>
    <property type="match status" value="1"/>
</dbReference>
<proteinExistence type="inferred from homology"/>
<dbReference type="Pfam" id="PF04542">
    <property type="entry name" value="Sigma70_r2"/>
    <property type="match status" value="1"/>
</dbReference>
<dbReference type="AlphaFoldDB" id="A0A7W7YDG0"/>
<protein>
    <submittedName>
        <fullName evidence="7">RNA polymerase sigma factor (Sigma-70 family)</fullName>
    </submittedName>
</protein>
<dbReference type="Gene3D" id="1.10.10.10">
    <property type="entry name" value="Winged helix-like DNA-binding domain superfamily/Winged helix DNA-binding domain"/>
    <property type="match status" value="1"/>
</dbReference>
<dbReference type="PANTHER" id="PTHR43133">
    <property type="entry name" value="RNA POLYMERASE ECF-TYPE SIGMA FACTO"/>
    <property type="match status" value="1"/>
</dbReference>
<gene>
    <name evidence="7" type="ORF">HNQ65_003724</name>
</gene>
<dbReference type="RefSeq" id="WP_184341638.1">
    <property type="nucleotide sequence ID" value="NZ_JACHIG010000008.1"/>
</dbReference>
<dbReference type="Gene3D" id="1.10.1740.10">
    <property type="match status" value="1"/>
</dbReference>
<comment type="similarity">
    <text evidence="1">Belongs to the sigma-70 factor family. ECF subfamily.</text>
</comment>
<dbReference type="GO" id="GO:0016987">
    <property type="term" value="F:sigma factor activity"/>
    <property type="evidence" value="ECO:0007669"/>
    <property type="project" value="UniProtKB-KW"/>
</dbReference>
<evidence type="ECO:0000313" key="8">
    <source>
        <dbReference type="Proteomes" id="UP000590740"/>
    </source>
</evidence>
<organism evidence="7 8">
    <name type="scientific">Prosthecobacter vanneervenii</name>
    <dbReference type="NCBI Taxonomy" id="48466"/>
    <lineage>
        <taxon>Bacteria</taxon>
        <taxon>Pseudomonadati</taxon>
        <taxon>Verrucomicrobiota</taxon>
        <taxon>Verrucomicrobiia</taxon>
        <taxon>Verrucomicrobiales</taxon>
        <taxon>Verrucomicrobiaceae</taxon>
        <taxon>Prosthecobacter</taxon>
    </lineage>
</organism>
<evidence type="ECO:0000256" key="3">
    <source>
        <dbReference type="ARBA" id="ARBA00023082"/>
    </source>
</evidence>
<evidence type="ECO:0000259" key="6">
    <source>
        <dbReference type="Pfam" id="PF04542"/>
    </source>
</evidence>
<keyword evidence="5" id="KW-0804">Transcription</keyword>
<dbReference type="EMBL" id="JACHIG010000008">
    <property type="protein sequence ID" value="MBB5034133.1"/>
    <property type="molecule type" value="Genomic_DNA"/>
</dbReference>
<dbReference type="GO" id="GO:0003677">
    <property type="term" value="F:DNA binding"/>
    <property type="evidence" value="ECO:0007669"/>
    <property type="project" value="UniProtKB-KW"/>
</dbReference>
<evidence type="ECO:0000256" key="5">
    <source>
        <dbReference type="ARBA" id="ARBA00023163"/>
    </source>
</evidence>
<dbReference type="GO" id="GO:0006352">
    <property type="term" value="P:DNA-templated transcription initiation"/>
    <property type="evidence" value="ECO:0007669"/>
    <property type="project" value="InterPro"/>
</dbReference>
<keyword evidence="4" id="KW-0238">DNA-binding</keyword>
<accession>A0A7W7YDG0</accession>
<dbReference type="InterPro" id="IPR007627">
    <property type="entry name" value="RNA_pol_sigma70_r2"/>
</dbReference>
<dbReference type="Proteomes" id="UP000590740">
    <property type="component" value="Unassembled WGS sequence"/>
</dbReference>
<name>A0A7W7YDG0_9BACT</name>
<dbReference type="PANTHER" id="PTHR43133:SF8">
    <property type="entry name" value="RNA POLYMERASE SIGMA FACTOR HI_1459-RELATED"/>
    <property type="match status" value="1"/>
</dbReference>
<dbReference type="InterPro" id="IPR014284">
    <property type="entry name" value="RNA_pol_sigma-70_dom"/>
</dbReference>
<keyword evidence="3" id="KW-0731">Sigma factor</keyword>
<evidence type="ECO:0000256" key="4">
    <source>
        <dbReference type="ARBA" id="ARBA00023125"/>
    </source>
</evidence>
<dbReference type="NCBIfam" id="TIGR02937">
    <property type="entry name" value="sigma70-ECF"/>
    <property type="match status" value="1"/>
</dbReference>
<comment type="caution">
    <text evidence="7">The sequence shown here is derived from an EMBL/GenBank/DDBJ whole genome shotgun (WGS) entry which is preliminary data.</text>
</comment>
<dbReference type="SUPFAM" id="SSF88946">
    <property type="entry name" value="Sigma2 domain of RNA polymerase sigma factors"/>
    <property type="match status" value="1"/>
</dbReference>
<keyword evidence="8" id="KW-1185">Reference proteome</keyword>
<sequence length="185" mass="21627">MDDLLKLVRTYRLTTGLAERLRLAEDIFRQIEPDLRFFVFKALYSSSADDVLQEVLKAVAMSLGKFNGDSKSEFWAWCYRIARNKIADQQRREANDRMQPMSHHELAELIEASAQDAPLSHQDRHDLDYAMKLLTRSKPECYEYLWKHFVFGLAYAEIAEQQNLSYDNVRMRIGRCLEEAKSLVA</sequence>
<dbReference type="InterPro" id="IPR013324">
    <property type="entry name" value="RNA_pol_sigma_r3/r4-like"/>
</dbReference>
<feature type="domain" description="RNA polymerase sigma-70 region 2" evidence="6">
    <location>
        <begin position="28"/>
        <end position="94"/>
    </location>
</feature>
<reference evidence="7 8" key="1">
    <citation type="submission" date="2020-08" db="EMBL/GenBank/DDBJ databases">
        <title>Genomic Encyclopedia of Type Strains, Phase IV (KMG-IV): sequencing the most valuable type-strain genomes for metagenomic binning, comparative biology and taxonomic classification.</title>
        <authorList>
            <person name="Goeker M."/>
        </authorList>
    </citation>
    <scope>NUCLEOTIDE SEQUENCE [LARGE SCALE GENOMIC DNA]</scope>
    <source>
        <strain evidence="7 8">DSM 12252</strain>
    </source>
</reference>